<evidence type="ECO:0000259" key="1">
    <source>
        <dbReference type="Pfam" id="PF05099"/>
    </source>
</evidence>
<feature type="domain" description="Co-chaperone DjlA N-terminal" evidence="1">
    <location>
        <begin position="400"/>
        <end position="507"/>
    </location>
</feature>
<comment type="caution">
    <text evidence="4">The sequence shown here is derived from an EMBL/GenBank/DDBJ whole genome shotgun (WGS) entry which is preliminary data.</text>
</comment>
<dbReference type="CDD" id="cd07176">
    <property type="entry name" value="terB"/>
    <property type="match status" value="1"/>
</dbReference>
<feature type="domain" description="TerB-C" evidence="3">
    <location>
        <begin position="579"/>
        <end position="709"/>
    </location>
</feature>
<dbReference type="AlphaFoldDB" id="A0A840ZNR0"/>
<dbReference type="Proteomes" id="UP000583454">
    <property type="component" value="Unassembled WGS sequence"/>
</dbReference>
<name>A0A840ZNR0_9HYPH</name>
<dbReference type="EMBL" id="JACHOP010000014">
    <property type="protein sequence ID" value="MBB5758537.1"/>
    <property type="molecule type" value="Genomic_DNA"/>
</dbReference>
<protein>
    <submittedName>
        <fullName evidence="4">Putative tellurite resistance protein B-like protein</fullName>
    </submittedName>
</protein>
<dbReference type="InterPro" id="IPR007791">
    <property type="entry name" value="DjlA_N"/>
</dbReference>
<dbReference type="Pfam" id="PF13208">
    <property type="entry name" value="TerB_N"/>
    <property type="match status" value="1"/>
</dbReference>
<gene>
    <name evidence="4" type="ORF">HNR00_003259</name>
</gene>
<feature type="domain" description="TerB N-terminal" evidence="2">
    <location>
        <begin position="1"/>
        <end position="187"/>
    </location>
</feature>
<dbReference type="Pfam" id="PF05099">
    <property type="entry name" value="TerB"/>
    <property type="match status" value="1"/>
</dbReference>
<evidence type="ECO:0000313" key="4">
    <source>
        <dbReference type="EMBL" id="MBB5758537.1"/>
    </source>
</evidence>
<evidence type="ECO:0000313" key="5">
    <source>
        <dbReference type="Proteomes" id="UP000583454"/>
    </source>
</evidence>
<keyword evidence="5" id="KW-1185">Reference proteome</keyword>
<accession>A0A840ZNR0</accession>
<dbReference type="SUPFAM" id="SSF158682">
    <property type="entry name" value="TerB-like"/>
    <property type="match status" value="1"/>
</dbReference>
<organism evidence="4 5">
    <name type="scientific">Methylorubrum rhodinum</name>
    <dbReference type="NCBI Taxonomy" id="29428"/>
    <lineage>
        <taxon>Bacteria</taxon>
        <taxon>Pseudomonadati</taxon>
        <taxon>Pseudomonadota</taxon>
        <taxon>Alphaproteobacteria</taxon>
        <taxon>Hyphomicrobiales</taxon>
        <taxon>Methylobacteriaceae</taxon>
        <taxon>Methylorubrum</taxon>
    </lineage>
</organism>
<evidence type="ECO:0000259" key="2">
    <source>
        <dbReference type="Pfam" id="PF13208"/>
    </source>
</evidence>
<dbReference type="Gene3D" id="1.10.3680.10">
    <property type="entry name" value="TerB-like"/>
    <property type="match status" value="1"/>
</dbReference>
<dbReference type="InterPro" id="IPR028932">
    <property type="entry name" value="TerB-C"/>
</dbReference>
<proteinExistence type="predicted"/>
<dbReference type="Pfam" id="PF15615">
    <property type="entry name" value="TerB_C"/>
    <property type="match status" value="1"/>
</dbReference>
<evidence type="ECO:0000259" key="3">
    <source>
        <dbReference type="Pfam" id="PF15615"/>
    </source>
</evidence>
<dbReference type="InterPro" id="IPR025266">
    <property type="entry name" value="TerB_N"/>
</dbReference>
<reference evidence="4 5" key="1">
    <citation type="submission" date="2020-08" db="EMBL/GenBank/DDBJ databases">
        <title>Genomic Encyclopedia of Type Strains, Phase IV (KMG-IV): sequencing the most valuable type-strain genomes for metagenomic binning, comparative biology and taxonomic classification.</title>
        <authorList>
            <person name="Goeker M."/>
        </authorList>
    </citation>
    <scope>NUCLEOTIDE SEQUENCE [LARGE SCALE GENOMIC DNA]</scope>
    <source>
        <strain evidence="4 5">DSM 2163</strain>
    </source>
</reference>
<dbReference type="InterPro" id="IPR029024">
    <property type="entry name" value="TerB-like"/>
</dbReference>
<sequence>MVYVGRILAPAEGYGRNDNCLVDPGLTVSKSNADAVGQHMDYWPAYESMRPSSRRAFLEWLSGDRSGPDTYIGYVFVYLYGLERRAVLERSVEDRPAIRAEVERLLAVYGHHGSFRRYAGDLLAALDILDLAPGQDPPPVFFPSGGDLPPAIRIGIGARIQDGRPVDADWLLAWTMSHPETRVRTPARRAFEHLRSEFASEFSRRNPSGGLTLKVRKGGISLIRYRSASGTFSADLCPAGAEGLPDLARYPEALATGRELLDLCTERLDAYSRHLGRGGASAGETLHALALLPPGRRESASREAVGDGLAWLAARAAAGAPVPFQEVCARVGGQPQEKATPARLRDLADTLCRFGLGLIPDPRFPVRAPSSSALLLFPLDAPSESVGPPSDIYKAAFLTLSVGMLVAKADGEVTDDERSTLNELVATTPGLAPDERRRLAADASWLEAHPAELPSLRSRLSELDIGQRQSIGDALVRVASSDGSHHRAEIALLEKAFRQMGLDQDRLYAALHRAGPGPDAARVAEAPDDLVRVALGTYSERTYAIPGALAPIAAPHPSAAAARQAAVTDTSSVQGGRTVAAEAADQVDAERLAAIRAETFAISAVLAGVFDTEPEAANAGSTGAARAEEDAAEAGGPFAGLDPRHARLLRELIARPAWPRAEFDRLAREFGLMPGAAMEDLNAWAYDCFDDVLVEEGDPVHVNLHLLPETLSEAA</sequence>